<feature type="transmembrane region" description="Helical" evidence="1">
    <location>
        <begin position="40"/>
        <end position="62"/>
    </location>
</feature>
<keyword evidence="1" id="KW-0812">Transmembrane</keyword>
<sequence>MVRLGPVNKCKCAGSLHLSARVLDYPWGEFRLPPCVSMSIAAYIAGLSLVWLIMVLSLGFALKRCLASSPPADNR</sequence>
<evidence type="ECO:0000313" key="2">
    <source>
        <dbReference type="EMBL" id="MBB3891665.1"/>
    </source>
</evidence>
<evidence type="ECO:0000256" key="1">
    <source>
        <dbReference type="SAM" id="Phobius"/>
    </source>
</evidence>
<keyword evidence="1" id="KW-1133">Transmembrane helix</keyword>
<dbReference type="Proteomes" id="UP000530564">
    <property type="component" value="Unassembled WGS sequence"/>
</dbReference>
<organism evidence="2 3">
    <name type="scientific">Phenylobacterium haematophilum</name>
    <dbReference type="NCBI Taxonomy" id="98513"/>
    <lineage>
        <taxon>Bacteria</taxon>
        <taxon>Pseudomonadati</taxon>
        <taxon>Pseudomonadota</taxon>
        <taxon>Alphaproteobacteria</taxon>
        <taxon>Caulobacterales</taxon>
        <taxon>Caulobacteraceae</taxon>
        <taxon>Phenylobacterium</taxon>
    </lineage>
</organism>
<accession>A0A839ZYL9</accession>
<dbReference type="AlphaFoldDB" id="A0A839ZYL9"/>
<keyword evidence="1" id="KW-0472">Membrane</keyword>
<protein>
    <submittedName>
        <fullName evidence="2">Uncharacterized protein</fullName>
    </submittedName>
</protein>
<keyword evidence="3" id="KW-1185">Reference proteome</keyword>
<evidence type="ECO:0000313" key="3">
    <source>
        <dbReference type="Proteomes" id="UP000530564"/>
    </source>
</evidence>
<comment type="caution">
    <text evidence="2">The sequence shown here is derived from an EMBL/GenBank/DDBJ whole genome shotgun (WGS) entry which is preliminary data.</text>
</comment>
<reference evidence="2 3" key="1">
    <citation type="submission" date="2020-08" db="EMBL/GenBank/DDBJ databases">
        <title>Genomic Encyclopedia of Type Strains, Phase IV (KMG-IV): sequencing the most valuable type-strain genomes for metagenomic binning, comparative biology and taxonomic classification.</title>
        <authorList>
            <person name="Goeker M."/>
        </authorList>
    </citation>
    <scope>NUCLEOTIDE SEQUENCE [LARGE SCALE GENOMIC DNA]</scope>
    <source>
        <strain evidence="2 3">DSM 21793</strain>
    </source>
</reference>
<gene>
    <name evidence="2" type="ORF">GGQ61_002393</name>
</gene>
<dbReference type="EMBL" id="JACIDK010000003">
    <property type="protein sequence ID" value="MBB3891665.1"/>
    <property type="molecule type" value="Genomic_DNA"/>
</dbReference>
<name>A0A839ZYL9_9CAUL</name>
<proteinExistence type="predicted"/>